<dbReference type="InterPro" id="IPR006685">
    <property type="entry name" value="MscS_channel_2nd"/>
</dbReference>
<keyword evidence="3" id="KW-0997">Cell inner membrane</keyword>
<accession>A0A6N2Z081</accession>
<evidence type="ECO:0000256" key="6">
    <source>
        <dbReference type="ARBA" id="ARBA00023016"/>
    </source>
</evidence>
<dbReference type="Gene3D" id="2.30.30.60">
    <property type="match status" value="1"/>
</dbReference>
<evidence type="ECO:0000256" key="7">
    <source>
        <dbReference type="ARBA" id="ARBA00023136"/>
    </source>
</evidence>
<dbReference type="PANTHER" id="PTHR30414">
    <property type="entry name" value="MINICONDUCTANCE MECHANOSENSITIVE CHANNEL YBDG"/>
    <property type="match status" value="1"/>
</dbReference>
<evidence type="ECO:0000256" key="2">
    <source>
        <dbReference type="ARBA" id="ARBA00022475"/>
    </source>
</evidence>
<protein>
    <recommendedName>
        <fullName evidence="8">Mechanosensing system component YbdG</fullName>
    </recommendedName>
    <alternativeName>
        <fullName evidence="9">Mechanosensitive channel homolog YbdG</fullName>
    </alternativeName>
</protein>
<evidence type="ECO:0000256" key="1">
    <source>
        <dbReference type="ARBA" id="ARBA00004429"/>
    </source>
</evidence>
<evidence type="ECO:0000256" key="9">
    <source>
        <dbReference type="ARBA" id="ARBA00093659"/>
    </source>
</evidence>
<evidence type="ECO:0000256" key="10">
    <source>
        <dbReference type="SAM" id="Phobius"/>
    </source>
</evidence>
<evidence type="ECO:0000313" key="12">
    <source>
        <dbReference type="EMBL" id="VYT71280.1"/>
    </source>
</evidence>
<dbReference type="GO" id="GO:0008381">
    <property type="term" value="F:mechanosensitive monoatomic ion channel activity"/>
    <property type="evidence" value="ECO:0007669"/>
    <property type="project" value="InterPro"/>
</dbReference>
<feature type="transmembrane region" description="Helical" evidence="10">
    <location>
        <begin position="78"/>
        <end position="96"/>
    </location>
</feature>
<evidence type="ECO:0000259" key="11">
    <source>
        <dbReference type="Pfam" id="PF00924"/>
    </source>
</evidence>
<evidence type="ECO:0000256" key="3">
    <source>
        <dbReference type="ARBA" id="ARBA00022519"/>
    </source>
</evidence>
<proteinExistence type="predicted"/>
<keyword evidence="4 10" id="KW-0812">Transmembrane</keyword>
<dbReference type="InterPro" id="IPR023408">
    <property type="entry name" value="MscS_beta-dom_sf"/>
</dbReference>
<dbReference type="GO" id="GO:0071470">
    <property type="term" value="P:cellular response to osmotic stress"/>
    <property type="evidence" value="ECO:0007669"/>
    <property type="project" value="InterPro"/>
</dbReference>
<dbReference type="SUPFAM" id="SSF50182">
    <property type="entry name" value="Sm-like ribonucleoproteins"/>
    <property type="match status" value="1"/>
</dbReference>
<keyword evidence="6" id="KW-0346">Stress response</keyword>
<evidence type="ECO:0000256" key="4">
    <source>
        <dbReference type="ARBA" id="ARBA00022692"/>
    </source>
</evidence>
<sequence length="423" mass="47806">MMEIDLQGWLTSVLASWGLVSVADALAHGVMLALLVAAAFLADAVCRCFLLKAVAHLVKRTKATWDDVVFDHKVMVRLSRMVVPVVIYCFVPVVFADTNGSTVDFVRRISFVFIVLAFLAFVHAFLRAVYSVYSDKEAFRDRPLKSLLQTLQVVAWFVGGIIILSELIDKDPVSLLAGLGASAAVLMLIFKDTIMGFVSGVQLSANDMLKVGDWIKVPKYDADGVVTEVTLNTVKVRNWDNTVTTVPPYVLVSDSFQNWNAMRESGGRRIKRSVNIDMSSVKFCTPEMLERFRKISLLKDYIERKEQDLQDYNAAHSIDDTVKVNGRRQTNLGVFRAYLTAYLRSLPYTNQELHCMVRHLQPTDRGIPVELYFFSTVKDWIPYEEIQADVFDHVLAVIPEFDLRVFQSPSGADVQRMAWQEKN</sequence>
<dbReference type="GO" id="GO:0005886">
    <property type="term" value="C:plasma membrane"/>
    <property type="evidence" value="ECO:0007669"/>
    <property type="project" value="UniProtKB-SubCell"/>
</dbReference>
<gene>
    <name evidence="12" type="primary">ybdG</name>
    <name evidence="12" type="ORF">PCLFYP37_00931</name>
</gene>
<keyword evidence="2" id="KW-1003">Cell membrane</keyword>
<dbReference type="InterPro" id="IPR030192">
    <property type="entry name" value="YbdG"/>
</dbReference>
<evidence type="ECO:0000256" key="5">
    <source>
        <dbReference type="ARBA" id="ARBA00022989"/>
    </source>
</evidence>
<feature type="transmembrane region" description="Helical" evidence="10">
    <location>
        <begin position="108"/>
        <end position="126"/>
    </location>
</feature>
<name>A0A6N2Z081_9BACT</name>
<feature type="transmembrane region" description="Helical" evidence="10">
    <location>
        <begin position="147"/>
        <end position="167"/>
    </location>
</feature>
<evidence type="ECO:0000256" key="8">
    <source>
        <dbReference type="ARBA" id="ARBA00093630"/>
    </source>
</evidence>
<dbReference type="AlphaFoldDB" id="A0A6N2Z081"/>
<dbReference type="FunFam" id="2.30.30.60:FF:000002">
    <property type="entry name" value="Mechanosensitive ion channel family protein"/>
    <property type="match status" value="1"/>
</dbReference>
<keyword evidence="7 10" id="KW-0472">Membrane</keyword>
<reference evidence="12" key="1">
    <citation type="submission" date="2019-11" db="EMBL/GenBank/DDBJ databases">
        <authorList>
            <person name="Feng L."/>
        </authorList>
    </citation>
    <scope>NUCLEOTIDE SEQUENCE</scope>
    <source>
        <strain evidence="12">PclaraLFYP37</strain>
    </source>
</reference>
<dbReference type="RefSeq" id="WP_118146820.1">
    <property type="nucleotide sequence ID" value="NZ_CACRUT010000005.1"/>
</dbReference>
<feature type="domain" description="Mechanosensitive ion channel MscS" evidence="11">
    <location>
        <begin position="192"/>
        <end position="260"/>
    </location>
</feature>
<feature type="transmembrane region" description="Helical" evidence="10">
    <location>
        <begin position="173"/>
        <end position="190"/>
    </location>
</feature>
<dbReference type="Pfam" id="PF00924">
    <property type="entry name" value="MS_channel_2nd"/>
    <property type="match status" value="1"/>
</dbReference>
<dbReference type="EMBL" id="CACRUT010000005">
    <property type="protein sequence ID" value="VYT71280.1"/>
    <property type="molecule type" value="Genomic_DNA"/>
</dbReference>
<comment type="subcellular location">
    <subcellularLocation>
        <location evidence="1">Cell inner membrane</location>
        <topology evidence="1">Multi-pass membrane protein</topology>
    </subcellularLocation>
</comment>
<dbReference type="PANTHER" id="PTHR30414:SF0">
    <property type="entry name" value="MINICONDUCTANCE MECHANOSENSITIVE CHANNEL YBDG"/>
    <property type="match status" value="1"/>
</dbReference>
<organism evidence="12">
    <name type="scientific">Paraprevotella clara</name>
    <dbReference type="NCBI Taxonomy" id="454154"/>
    <lineage>
        <taxon>Bacteria</taxon>
        <taxon>Pseudomonadati</taxon>
        <taxon>Bacteroidota</taxon>
        <taxon>Bacteroidia</taxon>
        <taxon>Bacteroidales</taxon>
        <taxon>Prevotellaceae</taxon>
        <taxon>Paraprevotella</taxon>
    </lineage>
</organism>
<dbReference type="Gene3D" id="1.10.287.1260">
    <property type="match status" value="1"/>
</dbReference>
<dbReference type="InterPro" id="IPR010920">
    <property type="entry name" value="LSM_dom_sf"/>
</dbReference>
<keyword evidence="5 10" id="KW-1133">Transmembrane helix</keyword>